<dbReference type="Proteomes" id="UP001251948">
    <property type="component" value="Unassembled WGS sequence"/>
</dbReference>
<evidence type="ECO:0000313" key="2">
    <source>
        <dbReference type="EMBL" id="MDT3467734.1"/>
    </source>
</evidence>
<evidence type="ECO:0000313" key="3">
    <source>
        <dbReference type="Proteomes" id="UP001251948"/>
    </source>
</evidence>
<dbReference type="AlphaFoldDB" id="A0AAJ2JAC3"/>
<gene>
    <name evidence="2" type="ORF">ROV92_06960</name>
</gene>
<organism evidence="2 3">
    <name type="scientific">Stenotrophomonas maltophilia</name>
    <name type="common">Pseudomonas maltophilia</name>
    <name type="synonym">Xanthomonas maltophilia</name>
    <dbReference type="NCBI Taxonomy" id="40324"/>
    <lineage>
        <taxon>Bacteria</taxon>
        <taxon>Pseudomonadati</taxon>
        <taxon>Pseudomonadota</taxon>
        <taxon>Gammaproteobacteria</taxon>
        <taxon>Lysobacterales</taxon>
        <taxon>Lysobacteraceae</taxon>
        <taxon>Stenotrophomonas</taxon>
        <taxon>Stenotrophomonas maltophilia group</taxon>
    </lineage>
</organism>
<feature type="region of interest" description="Disordered" evidence="1">
    <location>
        <begin position="639"/>
        <end position="661"/>
    </location>
</feature>
<comment type="caution">
    <text evidence="2">The sequence shown here is derived from an EMBL/GenBank/DDBJ whole genome shotgun (WGS) entry which is preliminary data.</text>
</comment>
<dbReference type="RefSeq" id="WP_312561237.1">
    <property type="nucleotide sequence ID" value="NZ_JAVSKO010000003.1"/>
</dbReference>
<name>A0AAJ2JAC3_STEMA</name>
<dbReference type="EMBL" id="JAVSKO010000003">
    <property type="protein sequence ID" value="MDT3467734.1"/>
    <property type="molecule type" value="Genomic_DNA"/>
</dbReference>
<evidence type="ECO:0000256" key="1">
    <source>
        <dbReference type="SAM" id="MobiDB-lite"/>
    </source>
</evidence>
<sequence length="760" mass="81118">MSAVFSPTPADKARLAAADLPPRVRELLGALIGLCRQTLAAPLILTVEALEQTLLHDADRARNPLQQAELMAQRGQLHAFAGHFPDRMLDAVAEALARLREPAAAATAGATPPPLPGMLGLSLVAEHDVDRDLLLTEMIRRETLRSTNTLNLLGQRLGVLAAAPAFEADALPLAPQALCAMVRRLAEQDALGADVQLALYRSFERQVLERLGDVLDRANALLAQHGVLPGLVYTPYLARSSSTRRIITHSVGGGRATQPAKRAPAAPLTGWNGSAPSGSWSNLVQEAVSDAGGRDTAVPGLTTSTGSALHDLLQQARHASTAPTPSAAVPSAAVDAVLARLQAQSGAATGLADLQTAVVAQLRSEHGAQAQLGSHDRDNLDLLRLLMQQVQQQQRPDPVPAALLARLQVPLARAAMADPGFFVRDEHPARELLNQIAEAGAHWLGDDDVDPQLLQRMAQSVQGLLGQDARTPEAFAAANEDVQQHQRAAAHRAELAERRHVEAARGKERLDLARRQASAQIDQCCDTQAPPRFVQTLLRQAWADALTLTRLRHGDDSPQWQERLQQTQRIAAVTAQTADAAGGTDTTLATEVEAALVQVGYHAEEAAAVARRLATPGGEDESTSRTELSARLKARARLGEHAGTSSAGAPAEPRSSAEEAAYQQLSTLPFGSWFDVDTGDGTLRRQRLSWYSLLTGHALMVNPRGQKIADTDLDTLARQLSAGRAQLVTEDKGRLVDRAWQASLDALRALAAGHTRKTPA</sequence>
<reference evidence="2" key="1">
    <citation type="submission" date="2023-07" db="EMBL/GenBank/DDBJ databases">
        <title>Comparative genomics of clinical Stenotrophomonas maltophilia isolates reveals regions of diversity which correlate with colonization and persistence in vivo.</title>
        <authorList>
            <person name="Mcdaniel M.S."/>
            <person name="Swords W.E."/>
            <person name="Sumpter N.A."/>
            <person name="Lindgren N.R."/>
            <person name="Billiot C.E."/>
        </authorList>
    </citation>
    <scope>NUCLEOTIDE SEQUENCE</scope>
    <source>
        <strain evidence="2">Ism4</strain>
    </source>
</reference>
<protein>
    <submittedName>
        <fullName evidence="2">DUF1631 family protein</fullName>
    </submittedName>
</protein>
<dbReference type="Pfam" id="PF07793">
    <property type="entry name" value="DUF1631"/>
    <property type="match status" value="1"/>
</dbReference>
<dbReference type="InterPro" id="IPR012434">
    <property type="entry name" value="DUF1631"/>
</dbReference>
<accession>A0AAJ2JAC3</accession>
<feature type="compositionally biased region" description="Low complexity" evidence="1">
    <location>
        <begin position="645"/>
        <end position="661"/>
    </location>
</feature>
<proteinExistence type="predicted"/>